<dbReference type="SUPFAM" id="SSF51621">
    <property type="entry name" value="Phosphoenolpyruvate/pyruvate domain"/>
    <property type="match status" value="1"/>
</dbReference>
<protein>
    <submittedName>
        <fullName evidence="1">Rhinocladiella mackenziei CBS 650.93 unplaced genomic scaffold supercont1.7, whole genome shotgun sequence</fullName>
    </submittedName>
</protein>
<dbReference type="GO" id="GO:0003824">
    <property type="term" value="F:catalytic activity"/>
    <property type="evidence" value="ECO:0007669"/>
    <property type="project" value="InterPro"/>
</dbReference>
<dbReference type="RefSeq" id="XP_013268980.1">
    <property type="nucleotide sequence ID" value="XM_013413526.1"/>
</dbReference>
<dbReference type="EMBL" id="KN847481">
    <property type="protein sequence ID" value="KIX01844.1"/>
    <property type="molecule type" value="Genomic_DNA"/>
</dbReference>
<dbReference type="OrthoDB" id="429143at2759"/>
<evidence type="ECO:0000313" key="2">
    <source>
        <dbReference type="Proteomes" id="UP000053617"/>
    </source>
</evidence>
<dbReference type="VEuPathDB" id="FungiDB:Z518_09571"/>
<proteinExistence type="predicted"/>
<dbReference type="Proteomes" id="UP000053617">
    <property type="component" value="Unassembled WGS sequence"/>
</dbReference>
<sequence length="259" mass="27754">MASTDLNAAALTLRSLHRPGRPLVLANVYDILSASAVASLPSAHVLATTSSAVARAAGTEDDNMTLEQNIAAVRGIGKVAAQHGKPLTVDLQDAYGDRLEEAIKSVIDAGAVGINLEDCDNESQKMYPVDVAVSRVTRALKTAREMGVPDLVVNARCDTLIHGGAMDEVIDRGKKYLDAGATTVFVWGGRKRGVSRAEVERMVQEFQGRLNVSLKWSEGLTVKELAEIGVARISVGPAIQLFAMDEYQRKAKELLDQAE</sequence>
<dbReference type="InterPro" id="IPR040442">
    <property type="entry name" value="Pyrv_kinase-like_dom_sf"/>
</dbReference>
<dbReference type="Pfam" id="PF13714">
    <property type="entry name" value="PEP_mutase"/>
    <property type="match status" value="1"/>
</dbReference>
<reference evidence="1 2" key="1">
    <citation type="submission" date="2015-01" db="EMBL/GenBank/DDBJ databases">
        <title>The Genome Sequence of Rhinocladiella mackenzie CBS 650.93.</title>
        <authorList>
            <consortium name="The Broad Institute Genomics Platform"/>
            <person name="Cuomo C."/>
            <person name="de Hoog S."/>
            <person name="Gorbushina A."/>
            <person name="Stielow B."/>
            <person name="Teixiera M."/>
            <person name="Abouelleil A."/>
            <person name="Chapman S.B."/>
            <person name="Priest M."/>
            <person name="Young S.K."/>
            <person name="Wortman J."/>
            <person name="Nusbaum C."/>
            <person name="Birren B."/>
        </authorList>
    </citation>
    <scope>NUCLEOTIDE SEQUENCE [LARGE SCALE GENOMIC DNA]</scope>
    <source>
        <strain evidence="1 2">CBS 650.93</strain>
    </source>
</reference>
<accession>A0A0D2I7L5</accession>
<dbReference type="HOGENOM" id="CLU_027389_2_0_1"/>
<name>A0A0D2I7L5_9EURO</name>
<gene>
    <name evidence="1" type="ORF">Z518_09571</name>
</gene>
<dbReference type="Gene3D" id="3.20.20.60">
    <property type="entry name" value="Phosphoenolpyruvate-binding domains"/>
    <property type="match status" value="1"/>
</dbReference>
<dbReference type="PANTHER" id="PTHR42905">
    <property type="entry name" value="PHOSPHOENOLPYRUVATE CARBOXYLASE"/>
    <property type="match status" value="1"/>
</dbReference>
<evidence type="ECO:0000313" key="1">
    <source>
        <dbReference type="EMBL" id="KIX01844.1"/>
    </source>
</evidence>
<keyword evidence="2" id="KW-1185">Reference proteome</keyword>
<dbReference type="AlphaFoldDB" id="A0A0D2I7L5"/>
<dbReference type="GeneID" id="25297642"/>
<dbReference type="PANTHER" id="PTHR42905:SF16">
    <property type="entry name" value="CARBOXYPHOSPHONOENOLPYRUVATE PHOSPHONOMUTASE-LIKE PROTEIN (AFU_ORTHOLOGUE AFUA_5G07230)"/>
    <property type="match status" value="1"/>
</dbReference>
<dbReference type="CDD" id="cd00377">
    <property type="entry name" value="ICL_PEPM"/>
    <property type="match status" value="1"/>
</dbReference>
<dbReference type="InterPro" id="IPR039556">
    <property type="entry name" value="ICL/PEPM"/>
</dbReference>
<organism evidence="1 2">
    <name type="scientific">Rhinocladiella mackenziei CBS 650.93</name>
    <dbReference type="NCBI Taxonomy" id="1442369"/>
    <lineage>
        <taxon>Eukaryota</taxon>
        <taxon>Fungi</taxon>
        <taxon>Dikarya</taxon>
        <taxon>Ascomycota</taxon>
        <taxon>Pezizomycotina</taxon>
        <taxon>Eurotiomycetes</taxon>
        <taxon>Chaetothyriomycetidae</taxon>
        <taxon>Chaetothyriales</taxon>
        <taxon>Herpotrichiellaceae</taxon>
        <taxon>Rhinocladiella</taxon>
    </lineage>
</organism>
<dbReference type="InterPro" id="IPR015813">
    <property type="entry name" value="Pyrv/PenolPyrv_kinase-like_dom"/>
</dbReference>